<dbReference type="Gene3D" id="2.30.110.10">
    <property type="entry name" value="Electron Transport, Fmn-binding Protein, Chain A"/>
    <property type="match status" value="1"/>
</dbReference>
<evidence type="ECO:0000313" key="2">
    <source>
        <dbReference type="EMBL" id="PRD55556.1"/>
    </source>
</evidence>
<feature type="domain" description="Flavin reductase like" evidence="1">
    <location>
        <begin position="15"/>
        <end position="70"/>
    </location>
</feature>
<dbReference type="GO" id="GO:0016646">
    <property type="term" value="F:oxidoreductase activity, acting on the CH-NH group of donors, NAD or NADP as acceptor"/>
    <property type="evidence" value="ECO:0007669"/>
    <property type="project" value="UniProtKB-ARBA"/>
</dbReference>
<gene>
    <name evidence="2" type="ORF">C5750_10450</name>
</gene>
<sequence length="136" mass="14732">MKELSASQTYRLLGPGPIVPVTTSHDGKPNIMTMGFHMMIQHAPPLIGCITGPSDHSYSALRATGESGISGEFPFVRWNMEETQKCPRCATQVPMNFADYKDIAAGLQLSGLLSDHFHAPVLEGSNSGRKMTATRV</sequence>
<name>A0A2S9JQN9_9HYPH</name>
<dbReference type="SUPFAM" id="SSF50475">
    <property type="entry name" value="FMN-binding split barrel"/>
    <property type="match status" value="1"/>
</dbReference>
<proteinExistence type="predicted"/>
<protein>
    <recommendedName>
        <fullName evidence="1">Flavin reductase like domain-containing protein</fullName>
    </recommendedName>
</protein>
<accession>A0A2S9JQN9</accession>
<evidence type="ECO:0000313" key="3">
    <source>
        <dbReference type="Proteomes" id="UP000238563"/>
    </source>
</evidence>
<dbReference type="Pfam" id="PF01613">
    <property type="entry name" value="Flavin_Reduct"/>
    <property type="match status" value="1"/>
</dbReference>
<dbReference type="EMBL" id="PVBT01000002">
    <property type="protein sequence ID" value="PRD55556.1"/>
    <property type="molecule type" value="Genomic_DNA"/>
</dbReference>
<reference evidence="2 3" key="1">
    <citation type="submission" date="2018-02" db="EMBL/GenBank/DDBJ databases">
        <title>The draft genome of Phyllobacterium myrsinacearum DSM5892.</title>
        <authorList>
            <person name="Li L."/>
            <person name="Liu L."/>
            <person name="Zhang X."/>
            <person name="Wang T."/>
        </authorList>
    </citation>
    <scope>NUCLEOTIDE SEQUENCE [LARGE SCALE GENOMIC DNA]</scope>
    <source>
        <strain evidence="2 3">DSM 5892</strain>
    </source>
</reference>
<keyword evidence="3" id="KW-1185">Reference proteome</keyword>
<comment type="caution">
    <text evidence="2">The sequence shown here is derived from an EMBL/GenBank/DDBJ whole genome shotgun (WGS) entry which is preliminary data.</text>
</comment>
<dbReference type="GO" id="GO:0010181">
    <property type="term" value="F:FMN binding"/>
    <property type="evidence" value="ECO:0007669"/>
    <property type="project" value="InterPro"/>
</dbReference>
<dbReference type="Proteomes" id="UP000238563">
    <property type="component" value="Unassembled WGS sequence"/>
</dbReference>
<dbReference type="OrthoDB" id="9792436at2"/>
<organism evidence="2 3">
    <name type="scientific">Phyllobacterium myrsinacearum</name>
    <dbReference type="NCBI Taxonomy" id="28101"/>
    <lineage>
        <taxon>Bacteria</taxon>
        <taxon>Pseudomonadati</taxon>
        <taxon>Pseudomonadota</taxon>
        <taxon>Alphaproteobacteria</taxon>
        <taxon>Hyphomicrobiales</taxon>
        <taxon>Phyllobacteriaceae</taxon>
        <taxon>Phyllobacterium</taxon>
    </lineage>
</organism>
<dbReference type="InterPro" id="IPR012349">
    <property type="entry name" value="Split_barrel_FMN-bd"/>
</dbReference>
<evidence type="ECO:0000259" key="1">
    <source>
        <dbReference type="Pfam" id="PF01613"/>
    </source>
</evidence>
<dbReference type="AlphaFoldDB" id="A0A2S9JQN9"/>
<dbReference type="InterPro" id="IPR002563">
    <property type="entry name" value="Flavin_Rdtase-like_dom"/>
</dbReference>